<proteinExistence type="predicted"/>
<name>A0A553PTW3_TIGCA</name>
<organism evidence="3 4">
    <name type="scientific">Tigriopus californicus</name>
    <name type="common">Marine copepod</name>
    <dbReference type="NCBI Taxonomy" id="6832"/>
    <lineage>
        <taxon>Eukaryota</taxon>
        <taxon>Metazoa</taxon>
        <taxon>Ecdysozoa</taxon>
        <taxon>Arthropoda</taxon>
        <taxon>Crustacea</taxon>
        <taxon>Multicrustacea</taxon>
        <taxon>Hexanauplia</taxon>
        <taxon>Copepoda</taxon>
        <taxon>Harpacticoida</taxon>
        <taxon>Harpacticidae</taxon>
        <taxon>Tigriopus</taxon>
    </lineage>
</organism>
<dbReference type="SMART" id="SM00612">
    <property type="entry name" value="Kelch"/>
    <property type="match status" value="2"/>
</dbReference>
<dbReference type="Proteomes" id="UP000318571">
    <property type="component" value="Chromosome 12"/>
</dbReference>
<evidence type="ECO:0000313" key="3">
    <source>
        <dbReference type="EMBL" id="TRY81130.1"/>
    </source>
</evidence>
<dbReference type="Gene3D" id="2.120.10.80">
    <property type="entry name" value="Kelch-type beta propeller"/>
    <property type="match status" value="1"/>
</dbReference>
<dbReference type="PANTHER" id="PTHR24412">
    <property type="entry name" value="KELCH PROTEIN"/>
    <property type="match status" value="1"/>
</dbReference>
<evidence type="ECO:0000256" key="1">
    <source>
        <dbReference type="ARBA" id="ARBA00022441"/>
    </source>
</evidence>
<protein>
    <submittedName>
        <fullName evidence="3">Uncharacterized protein</fullName>
    </submittedName>
</protein>
<comment type="caution">
    <text evidence="3">The sequence shown here is derived from an EMBL/GenBank/DDBJ whole genome shotgun (WGS) entry which is preliminary data.</text>
</comment>
<dbReference type="AlphaFoldDB" id="A0A553PTW3"/>
<evidence type="ECO:0000256" key="2">
    <source>
        <dbReference type="ARBA" id="ARBA00022737"/>
    </source>
</evidence>
<dbReference type="PANTHER" id="PTHR24412:SF489">
    <property type="entry name" value="RING FINGER DOMAIN AND KELCH REPEAT-CONTAINING PROTEIN DDB_G0271372"/>
    <property type="match status" value="1"/>
</dbReference>
<evidence type="ECO:0000313" key="4">
    <source>
        <dbReference type="Proteomes" id="UP000318571"/>
    </source>
</evidence>
<dbReference type="InterPro" id="IPR006652">
    <property type="entry name" value="Kelch_1"/>
</dbReference>
<sequence>DGIAPIIIPTSSSGQTPLQIQFGTDILACQEITKECQLWTKGTNQWNTFPSLSKTHIQGSMSLLGNSPIVIGGKQANRDWHHGVVEIFDLATNQWILGPTLSPVRRGHASVVLNETSLVVVGGYSGGTTTNSVKILDVRTMTWNDLDSLQKSADDMACGLLNVTSILCIGGWSKSPIPEIQRSAYVLDMSLSKPKWEAKPLFDTSEPIRYGFIYHLRDSLFIISIYTSNNQEARTLRRMDLKEKNPTWNTLALDPDSSYLYVSFYLLHGYELDH</sequence>
<feature type="non-terminal residue" evidence="3">
    <location>
        <position position="1"/>
    </location>
</feature>
<gene>
    <name evidence="3" type="ORF">TCAL_12318</name>
</gene>
<keyword evidence="2" id="KW-0677">Repeat</keyword>
<feature type="non-terminal residue" evidence="3">
    <location>
        <position position="274"/>
    </location>
</feature>
<dbReference type="EMBL" id="VCGU01000001">
    <property type="protein sequence ID" value="TRY81130.1"/>
    <property type="molecule type" value="Genomic_DNA"/>
</dbReference>
<dbReference type="InterPro" id="IPR015915">
    <property type="entry name" value="Kelch-typ_b-propeller"/>
</dbReference>
<accession>A0A553PTW3</accession>
<keyword evidence="4" id="KW-1185">Reference proteome</keyword>
<reference evidence="3 4" key="1">
    <citation type="journal article" date="2018" name="Nat. Ecol. Evol.">
        <title>Genomic signatures of mitonuclear coevolution across populations of Tigriopus californicus.</title>
        <authorList>
            <person name="Barreto F.S."/>
            <person name="Watson E.T."/>
            <person name="Lima T.G."/>
            <person name="Willett C.S."/>
            <person name="Edmands S."/>
            <person name="Li W."/>
            <person name="Burton R.S."/>
        </authorList>
    </citation>
    <scope>NUCLEOTIDE SEQUENCE [LARGE SCALE GENOMIC DNA]</scope>
    <source>
        <strain evidence="3 4">San Diego</strain>
    </source>
</reference>
<keyword evidence="1" id="KW-0880">Kelch repeat</keyword>
<dbReference type="Pfam" id="PF24681">
    <property type="entry name" value="Kelch_KLHDC2_KLHL20_DRC7"/>
    <property type="match status" value="1"/>
</dbReference>
<dbReference type="STRING" id="6832.A0A553PTW3"/>
<dbReference type="SUPFAM" id="SSF117281">
    <property type="entry name" value="Kelch motif"/>
    <property type="match status" value="1"/>
</dbReference>